<dbReference type="EMBL" id="ML179116">
    <property type="protein sequence ID" value="THU99662.1"/>
    <property type="molecule type" value="Genomic_DNA"/>
</dbReference>
<evidence type="ECO:0000313" key="3">
    <source>
        <dbReference type="Proteomes" id="UP000297245"/>
    </source>
</evidence>
<name>A0A4S8MB13_DENBC</name>
<feature type="compositionally biased region" description="Polar residues" evidence="1">
    <location>
        <begin position="27"/>
        <end position="53"/>
    </location>
</feature>
<feature type="region of interest" description="Disordered" evidence="1">
    <location>
        <begin position="1"/>
        <end position="78"/>
    </location>
</feature>
<feature type="compositionally biased region" description="Polar residues" evidence="1">
    <location>
        <begin position="60"/>
        <end position="78"/>
    </location>
</feature>
<sequence>MSANSFDSGSPHAREYYPNPQTPLPPNRSTFSSHFDSSANISPTVSRAYTPSVSRPVRNTDATHTSYQPDTPWNSESTHSLYQADSSSYSVPVSLTPSTTGSESPIIDVNLSSPECASTAATAASVIDPGTIDNFAHQFKLTKQQRTNLHGFVHLGSQNPPLTRPDLATRLFLLGTLYQSENENTRREQARQQGAKDYKGMLDDMKTRLSTGFEFTNEQLGAIRTFIQDKLFEKSRTTFCKIHLDCKDNMKREKVTLKITNIIGDSAREKKLWSKVSRIASSIRNQMRVEIYASITGHTRKTLQDFSFDSAVKYKREGRRRFAREHPDLRGLEDEKEKKRGSKGDDGADEILDPNDFSLDNEGNEPPNKRQRTSNEDKDRGSGKKHFWGEVDTWFEKQMKSRGDNFNTEGWQQYIQETVTLDIKLYSPSSSVDRDEIYQQGGFTATNSSLSIPASNSSSPSPGSSSFITGGTPSFFGLS</sequence>
<feature type="compositionally biased region" description="Basic and acidic residues" evidence="1">
    <location>
        <begin position="373"/>
        <end position="382"/>
    </location>
</feature>
<evidence type="ECO:0000313" key="2">
    <source>
        <dbReference type="EMBL" id="THU99662.1"/>
    </source>
</evidence>
<evidence type="ECO:0000256" key="1">
    <source>
        <dbReference type="SAM" id="MobiDB-lite"/>
    </source>
</evidence>
<feature type="compositionally biased region" description="Low complexity" evidence="1">
    <location>
        <begin position="446"/>
        <end position="479"/>
    </location>
</feature>
<dbReference type="AlphaFoldDB" id="A0A4S8MB13"/>
<reference evidence="2 3" key="1">
    <citation type="journal article" date="2019" name="Nat. Ecol. Evol.">
        <title>Megaphylogeny resolves global patterns of mushroom evolution.</title>
        <authorList>
            <person name="Varga T."/>
            <person name="Krizsan K."/>
            <person name="Foldi C."/>
            <person name="Dima B."/>
            <person name="Sanchez-Garcia M."/>
            <person name="Sanchez-Ramirez S."/>
            <person name="Szollosi G.J."/>
            <person name="Szarkandi J.G."/>
            <person name="Papp V."/>
            <person name="Albert L."/>
            <person name="Andreopoulos W."/>
            <person name="Angelini C."/>
            <person name="Antonin V."/>
            <person name="Barry K.W."/>
            <person name="Bougher N.L."/>
            <person name="Buchanan P."/>
            <person name="Buyck B."/>
            <person name="Bense V."/>
            <person name="Catcheside P."/>
            <person name="Chovatia M."/>
            <person name="Cooper J."/>
            <person name="Damon W."/>
            <person name="Desjardin D."/>
            <person name="Finy P."/>
            <person name="Geml J."/>
            <person name="Haridas S."/>
            <person name="Hughes K."/>
            <person name="Justo A."/>
            <person name="Karasinski D."/>
            <person name="Kautmanova I."/>
            <person name="Kiss B."/>
            <person name="Kocsube S."/>
            <person name="Kotiranta H."/>
            <person name="LaButti K.M."/>
            <person name="Lechner B.E."/>
            <person name="Liimatainen K."/>
            <person name="Lipzen A."/>
            <person name="Lukacs Z."/>
            <person name="Mihaltcheva S."/>
            <person name="Morgado L.N."/>
            <person name="Niskanen T."/>
            <person name="Noordeloos M.E."/>
            <person name="Ohm R.A."/>
            <person name="Ortiz-Santana B."/>
            <person name="Ovrebo C."/>
            <person name="Racz N."/>
            <person name="Riley R."/>
            <person name="Savchenko A."/>
            <person name="Shiryaev A."/>
            <person name="Soop K."/>
            <person name="Spirin V."/>
            <person name="Szebenyi C."/>
            <person name="Tomsovsky M."/>
            <person name="Tulloss R.E."/>
            <person name="Uehling J."/>
            <person name="Grigoriev I.V."/>
            <person name="Vagvolgyi C."/>
            <person name="Papp T."/>
            <person name="Martin F.M."/>
            <person name="Miettinen O."/>
            <person name="Hibbett D.S."/>
            <person name="Nagy L.G."/>
        </authorList>
    </citation>
    <scope>NUCLEOTIDE SEQUENCE [LARGE SCALE GENOMIC DNA]</scope>
    <source>
        <strain evidence="2 3">CBS 962.96</strain>
    </source>
</reference>
<gene>
    <name evidence="2" type="ORF">K435DRAFT_794802</name>
</gene>
<feature type="compositionally biased region" description="Basic and acidic residues" evidence="1">
    <location>
        <begin position="324"/>
        <end position="346"/>
    </location>
</feature>
<organism evidence="2 3">
    <name type="scientific">Dendrothele bispora (strain CBS 962.96)</name>
    <dbReference type="NCBI Taxonomy" id="1314807"/>
    <lineage>
        <taxon>Eukaryota</taxon>
        <taxon>Fungi</taxon>
        <taxon>Dikarya</taxon>
        <taxon>Basidiomycota</taxon>
        <taxon>Agaricomycotina</taxon>
        <taxon>Agaricomycetes</taxon>
        <taxon>Agaricomycetidae</taxon>
        <taxon>Agaricales</taxon>
        <taxon>Agaricales incertae sedis</taxon>
        <taxon>Dendrothele</taxon>
    </lineage>
</organism>
<accession>A0A4S8MB13</accession>
<feature type="region of interest" description="Disordered" evidence="1">
    <location>
        <begin position="444"/>
        <end position="479"/>
    </location>
</feature>
<dbReference type="Proteomes" id="UP000297245">
    <property type="component" value="Unassembled WGS sequence"/>
</dbReference>
<keyword evidence="3" id="KW-1185">Reference proteome</keyword>
<protein>
    <submittedName>
        <fullName evidence="2">Uncharacterized protein</fullName>
    </submittedName>
</protein>
<proteinExistence type="predicted"/>
<feature type="region of interest" description="Disordered" evidence="1">
    <location>
        <begin position="323"/>
        <end position="385"/>
    </location>
</feature>
<dbReference type="OrthoDB" id="3028353at2759"/>